<dbReference type="AlphaFoldDB" id="A0AAV7PR11"/>
<name>A0AAV7PR11_PLEWA</name>
<sequence>MGEGLRLLSNEASSGVTVRAACRSVRSPARPLLTSTQHDTGRLAEGGDVRPGGAHTVGGACHVGGDACSCGAHPVGDCMSCAASL</sequence>
<feature type="region of interest" description="Disordered" evidence="1">
    <location>
        <begin position="29"/>
        <end position="48"/>
    </location>
</feature>
<evidence type="ECO:0000256" key="1">
    <source>
        <dbReference type="SAM" id="MobiDB-lite"/>
    </source>
</evidence>
<dbReference type="Proteomes" id="UP001066276">
    <property type="component" value="Chromosome 7"/>
</dbReference>
<gene>
    <name evidence="2" type="ORF">NDU88_008058</name>
</gene>
<dbReference type="EMBL" id="JANPWB010000011">
    <property type="protein sequence ID" value="KAJ1129692.1"/>
    <property type="molecule type" value="Genomic_DNA"/>
</dbReference>
<reference evidence="2" key="1">
    <citation type="journal article" date="2022" name="bioRxiv">
        <title>Sequencing and chromosome-scale assembly of the giantPleurodeles waltlgenome.</title>
        <authorList>
            <person name="Brown T."/>
            <person name="Elewa A."/>
            <person name="Iarovenko S."/>
            <person name="Subramanian E."/>
            <person name="Araus A.J."/>
            <person name="Petzold A."/>
            <person name="Susuki M."/>
            <person name="Suzuki K.-i.T."/>
            <person name="Hayashi T."/>
            <person name="Toyoda A."/>
            <person name="Oliveira C."/>
            <person name="Osipova E."/>
            <person name="Leigh N.D."/>
            <person name="Simon A."/>
            <person name="Yun M.H."/>
        </authorList>
    </citation>
    <scope>NUCLEOTIDE SEQUENCE</scope>
    <source>
        <strain evidence="2">20211129_DDA</strain>
        <tissue evidence="2">Liver</tissue>
    </source>
</reference>
<feature type="compositionally biased region" description="Basic and acidic residues" evidence="1">
    <location>
        <begin position="39"/>
        <end position="48"/>
    </location>
</feature>
<organism evidence="2 3">
    <name type="scientific">Pleurodeles waltl</name>
    <name type="common">Iberian ribbed newt</name>
    <dbReference type="NCBI Taxonomy" id="8319"/>
    <lineage>
        <taxon>Eukaryota</taxon>
        <taxon>Metazoa</taxon>
        <taxon>Chordata</taxon>
        <taxon>Craniata</taxon>
        <taxon>Vertebrata</taxon>
        <taxon>Euteleostomi</taxon>
        <taxon>Amphibia</taxon>
        <taxon>Batrachia</taxon>
        <taxon>Caudata</taxon>
        <taxon>Salamandroidea</taxon>
        <taxon>Salamandridae</taxon>
        <taxon>Pleurodelinae</taxon>
        <taxon>Pleurodeles</taxon>
    </lineage>
</organism>
<evidence type="ECO:0000313" key="3">
    <source>
        <dbReference type="Proteomes" id="UP001066276"/>
    </source>
</evidence>
<proteinExistence type="predicted"/>
<keyword evidence="3" id="KW-1185">Reference proteome</keyword>
<evidence type="ECO:0000313" key="2">
    <source>
        <dbReference type="EMBL" id="KAJ1129692.1"/>
    </source>
</evidence>
<comment type="caution">
    <text evidence="2">The sequence shown here is derived from an EMBL/GenBank/DDBJ whole genome shotgun (WGS) entry which is preliminary data.</text>
</comment>
<accession>A0AAV7PR11</accession>
<protein>
    <submittedName>
        <fullName evidence="2">Uncharacterized protein</fullName>
    </submittedName>
</protein>